<keyword evidence="2" id="KW-1185">Reference proteome</keyword>
<protein>
    <submittedName>
        <fullName evidence="1">Uncharacterized protein</fullName>
    </submittedName>
</protein>
<evidence type="ECO:0000313" key="1">
    <source>
        <dbReference type="EMBL" id="KAF7255088.1"/>
    </source>
</evidence>
<organism evidence="1 2">
    <name type="scientific">Paragonimus skrjabini miyazakii</name>
    <dbReference type="NCBI Taxonomy" id="59628"/>
    <lineage>
        <taxon>Eukaryota</taxon>
        <taxon>Metazoa</taxon>
        <taxon>Spiralia</taxon>
        <taxon>Lophotrochozoa</taxon>
        <taxon>Platyhelminthes</taxon>
        <taxon>Trematoda</taxon>
        <taxon>Digenea</taxon>
        <taxon>Plagiorchiida</taxon>
        <taxon>Troglotremata</taxon>
        <taxon>Troglotrematidae</taxon>
        <taxon>Paragonimus</taxon>
    </lineage>
</organism>
<reference evidence="1" key="1">
    <citation type="submission" date="2019-07" db="EMBL/GenBank/DDBJ databases">
        <title>Annotation for the trematode Paragonimus miyazaki's.</title>
        <authorList>
            <person name="Choi Y.-J."/>
        </authorList>
    </citation>
    <scope>NUCLEOTIDE SEQUENCE</scope>
    <source>
        <strain evidence="1">Japan</strain>
    </source>
</reference>
<dbReference type="Proteomes" id="UP000822476">
    <property type="component" value="Unassembled WGS sequence"/>
</dbReference>
<accession>A0A8S9YT51</accession>
<dbReference type="AlphaFoldDB" id="A0A8S9YT51"/>
<comment type="caution">
    <text evidence="1">The sequence shown here is derived from an EMBL/GenBank/DDBJ whole genome shotgun (WGS) entry which is preliminary data.</text>
</comment>
<dbReference type="EMBL" id="JTDE01004328">
    <property type="protein sequence ID" value="KAF7255088.1"/>
    <property type="molecule type" value="Genomic_DNA"/>
</dbReference>
<sequence>MFLDTTIFDVCVAAHKVRFNQETFIEQSLSVTADFWRRMKLQLRVLLPPEHSYSGVQILGSTEITILFKTLISSLNI</sequence>
<name>A0A8S9YT51_9TREM</name>
<proteinExistence type="predicted"/>
<evidence type="ECO:0000313" key="2">
    <source>
        <dbReference type="Proteomes" id="UP000822476"/>
    </source>
</evidence>
<gene>
    <name evidence="1" type="ORF">EG68_11848</name>
</gene>